<gene>
    <name evidence="4" type="ORF">RM574_20690</name>
</gene>
<keyword evidence="2" id="KW-0378">Hydrolase</keyword>
<dbReference type="Gene3D" id="3.20.20.140">
    <property type="entry name" value="Metal-dependent hydrolases"/>
    <property type="match status" value="1"/>
</dbReference>
<evidence type="ECO:0000313" key="4">
    <source>
        <dbReference type="EMBL" id="MDT0417904.1"/>
    </source>
</evidence>
<keyword evidence="1" id="KW-0479">Metal-binding</keyword>
<dbReference type="CDD" id="cd01293">
    <property type="entry name" value="Bact_CD"/>
    <property type="match status" value="1"/>
</dbReference>
<sequence length="433" mass="45561">MSRTPAPSSPAAAAPLVLRRARRAADRALCDIHLAEGRVTAVTPAAEPAARPRADDAIDCAGRVVLPGFVEPHLHLDKAHLDAVRPNPDGTLAGALSVTAALKAGFTAEDVRARASRVLEDAVLNGTTLVRAHPDVDPVVGLLGVEVLAELRERYAAAVDLQVVAFPQEGVLRTPGTEALLRAALGKGADVVGGCTYQEESVADCRAQIRLVLDLAEEYGVPADLHADFGDDTEDPRYALAGYVAEETARRGLGGRVTLGHMTSPAALPRAERLRLAEALAAAGVAVVSLPATDLHLGGRGDEEQPVRRGVARVRELWEAGVVTACSSNNIRNAFTPYGSADPLDTALLLAQTGHLSGADDLARVLRMVTDDAARVVGRADEYGVRAGARADLVVLDTTVPEDIVLDRPERAYVLKGGRVVARSTRTRTLLVP</sequence>
<dbReference type="GO" id="GO:0046872">
    <property type="term" value="F:metal ion binding"/>
    <property type="evidence" value="ECO:0007669"/>
    <property type="project" value="UniProtKB-KW"/>
</dbReference>
<feature type="domain" description="Amidohydrolase 3" evidence="3">
    <location>
        <begin position="57"/>
        <end position="422"/>
    </location>
</feature>
<dbReference type="Pfam" id="PF07969">
    <property type="entry name" value="Amidohydro_3"/>
    <property type="match status" value="1"/>
</dbReference>
<dbReference type="AlphaFoldDB" id="A0ABD5E921"/>
<evidence type="ECO:0000256" key="2">
    <source>
        <dbReference type="ARBA" id="ARBA00022801"/>
    </source>
</evidence>
<organism evidence="4 5">
    <name type="scientific">Streptomyces evansiae</name>
    <dbReference type="NCBI Taxonomy" id="3075535"/>
    <lineage>
        <taxon>Bacteria</taxon>
        <taxon>Bacillati</taxon>
        <taxon>Actinomycetota</taxon>
        <taxon>Actinomycetes</taxon>
        <taxon>Kitasatosporales</taxon>
        <taxon>Streptomycetaceae</taxon>
        <taxon>Streptomyces</taxon>
    </lineage>
</organism>
<evidence type="ECO:0000259" key="3">
    <source>
        <dbReference type="Pfam" id="PF07969"/>
    </source>
</evidence>
<name>A0ABD5E921_9ACTN</name>
<dbReference type="InterPro" id="IPR032466">
    <property type="entry name" value="Metal_Hydrolase"/>
</dbReference>
<dbReference type="Gene3D" id="2.30.40.10">
    <property type="entry name" value="Urease, subunit C, domain 1"/>
    <property type="match status" value="1"/>
</dbReference>
<evidence type="ECO:0000313" key="5">
    <source>
        <dbReference type="Proteomes" id="UP001183607"/>
    </source>
</evidence>
<dbReference type="RefSeq" id="WP_311677366.1">
    <property type="nucleotide sequence ID" value="NZ_JAVRER010000034.1"/>
</dbReference>
<protein>
    <submittedName>
        <fullName evidence="4">Amidohydrolase family protein</fullName>
    </submittedName>
</protein>
<accession>A0ABD5E921</accession>
<proteinExistence type="predicted"/>
<dbReference type="InterPro" id="IPR013108">
    <property type="entry name" value="Amidohydro_3"/>
</dbReference>
<dbReference type="InterPro" id="IPR052349">
    <property type="entry name" value="Metallo-hydrolase_Enzymes"/>
</dbReference>
<dbReference type="GO" id="GO:0019239">
    <property type="term" value="F:deaminase activity"/>
    <property type="evidence" value="ECO:0007669"/>
    <property type="project" value="UniProtKB-ARBA"/>
</dbReference>
<dbReference type="PANTHER" id="PTHR32027">
    <property type="entry name" value="CYTOSINE DEAMINASE"/>
    <property type="match status" value="1"/>
</dbReference>
<dbReference type="Proteomes" id="UP001183607">
    <property type="component" value="Unassembled WGS sequence"/>
</dbReference>
<dbReference type="GO" id="GO:0016814">
    <property type="term" value="F:hydrolase activity, acting on carbon-nitrogen (but not peptide) bonds, in cyclic amidines"/>
    <property type="evidence" value="ECO:0007669"/>
    <property type="project" value="UniProtKB-ARBA"/>
</dbReference>
<dbReference type="SUPFAM" id="SSF51338">
    <property type="entry name" value="Composite domain of metallo-dependent hydrolases"/>
    <property type="match status" value="1"/>
</dbReference>
<comment type="caution">
    <text evidence="4">The sequence shown here is derived from an EMBL/GenBank/DDBJ whole genome shotgun (WGS) entry which is preliminary data.</text>
</comment>
<dbReference type="InterPro" id="IPR011059">
    <property type="entry name" value="Metal-dep_hydrolase_composite"/>
</dbReference>
<dbReference type="PANTHER" id="PTHR32027:SF9">
    <property type="entry name" value="BLL3847 PROTEIN"/>
    <property type="match status" value="1"/>
</dbReference>
<dbReference type="FunFam" id="3.20.20.140:FF:000019">
    <property type="entry name" value="Cytosine deaminase"/>
    <property type="match status" value="1"/>
</dbReference>
<dbReference type="SUPFAM" id="SSF51556">
    <property type="entry name" value="Metallo-dependent hydrolases"/>
    <property type="match status" value="1"/>
</dbReference>
<evidence type="ECO:0000256" key="1">
    <source>
        <dbReference type="ARBA" id="ARBA00022723"/>
    </source>
</evidence>
<dbReference type="EMBL" id="JAVRER010000034">
    <property type="protein sequence ID" value="MDT0417904.1"/>
    <property type="molecule type" value="Genomic_DNA"/>
</dbReference>
<reference evidence="5" key="1">
    <citation type="submission" date="2023-07" db="EMBL/GenBank/DDBJ databases">
        <title>30 novel species of actinomycetes from the DSMZ collection.</title>
        <authorList>
            <person name="Nouioui I."/>
        </authorList>
    </citation>
    <scope>NUCLEOTIDE SEQUENCE [LARGE SCALE GENOMIC DNA]</scope>
    <source>
        <strain evidence="5">DSM 41982</strain>
    </source>
</reference>